<dbReference type="EMBL" id="KZ857393">
    <property type="protein sequence ID" value="RDX51673.1"/>
    <property type="molecule type" value="Genomic_DNA"/>
</dbReference>
<name>A0A371DGN8_9APHY</name>
<protein>
    <submittedName>
        <fullName evidence="2">Uncharacterized protein</fullName>
    </submittedName>
</protein>
<organism evidence="2 3">
    <name type="scientific">Lentinus brumalis</name>
    <dbReference type="NCBI Taxonomy" id="2498619"/>
    <lineage>
        <taxon>Eukaryota</taxon>
        <taxon>Fungi</taxon>
        <taxon>Dikarya</taxon>
        <taxon>Basidiomycota</taxon>
        <taxon>Agaricomycotina</taxon>
        <taxon>Agaricomycetes</taxon>
        <taxon>Polyporales</taxon>
        <taxon>Polyporaceae</taxon>
        <taxon>Lentinus</taxon>
    </lineage>
</organism>
<evidence type="ECO:0000313" key="3">
    <source>
        <dbReference type="Proteomes" id="UP000256964"/>
    </source>
</evidence>
<feature type="region of interest" description="Disordered" evidence="1">
    <location>
        <begin position="90"/>
        <end position="164"/>
    </location>
</feature>
<dbReference type="AlphaFoldDB" id="A0A371DGN8"/>
<dbReference type="Proteomes" id="UP000256964">
    <property type="component" value="Unassembled WGS sequence"/>
</dbReference>
<dbReference type="OrthoDB" id="3174721at2759"/>
<reference evidence="2 3" key="1">
    <citation type="journal article" date="2018" name="Biotechnol. Biofuels">
        <title>Integrative visual omics of the white-rot fungus Polyporus brumalis exposes the biotechnological potential of its oxidative enzymes for delignifying raw plant biomass.</title>
        <authorList>
            <person name="Miyauchi S."/>
            <person name="Rancon A."/>
            <person name="Drula E."/>
            <person name="Hage H."/>
            <person name="Chaduli D."/>
            <person name="Favel A."/>
            <person name="Grisel S."/>
            <person name="Henrissat B."/>
            <person name="Herpoel-Gimbert I."/>
            <person name="Ruiz-Duenas F.J."/>
            <person name="Chevret D."/>
            <person name="Hainaut M."/>
            <person name="Lin J."/>
            <person name="Wang M."/>
            <person name="Pangilinan J."/>
            <person name="Lipzen A."/>
            <person name="Lesage-Meessen L."/>
            <person name="Navarro D."/>
            <person name="Riley R."/>
            <person name="Grigoriev I.V."/>
            <person name="Zhou S."/>
            <person name="Raouche S."/>
            <person name="Rosso M.N."/>
        </authorList>
    </citation>
    <scope>NUCLEOTIDE SEQUENCE [LARGE SCALE GENOMIC DNA]</scope>
    <source>
        <strain evidence="2 3">BRFM 1820</strain>
    </source>
</reference>
<feature type="region of interest" description="Disordered" evidence="1">
    <location>
        <begin position="1"/>
        <end position="20"/>
    </location>
</feature>
<evidence type="ECO:0000256" key="1">
    <source>
        <dbReference type="SAM" id="MobiDB-lite"/>
    </source>
</evidence>
<gene>
    <name evidence="2" type="ORF">OH76DRAFT_262754</name>
</gene>
<evidence type="ECO:0000313" key="2">
    <source>
        <dbReference type="EMBL" id="RDX51673.1"/>
    </source>
</evidence>
<feature type="compositionally biased region" description="Low complexity" evidence="1">
    <location>
        <begin position="107"/>
        <end position="121"/>
    </location>
</feature>
<feature type="region of interest" description="Disordered" evidence="1">
    <location>
        <begin position="27"/>
        <end position="58"/>
    </location>
</feature>
<feature type="compositionally biased region" description="Polar residues" evidence="1">
    <location>
        <begin position="40"/>
        <end position="56"/>
    </location>
</feature>
<sequence>MSTATQRHLPALPTPVFHNSAAGPYMSVHPRGLRHKPARTNLSRSKLSVSRDSTSAEVRYDQVQEPRMTLERVRPVVPSNRPTVVGLALRSSTSAEERHKQLPEIPTAPRRTSPAAPSNRPIAVLLDARPESSTSGESTSAEDPDQVPELGMAPTRGRPAGPSRAPTAVVLAFRQLGFNVMIASSIAGEGEGIERMRAGAQYHISVHMNCFCPSSFVTVVRRGAADGELVGSFEMGISTQRATVNMYGVDKHLDTVLSREGKKAADRIWQWNWGDVPQHSICWHRESPVRYCYFMGTDGRPNGPMAAAFTCSSSIVGPDGMSPQPASLKVYPHGLRALDHIVVSALLVERKRLTPSLMGFHSIFN</sequence>
<keyword evidence="3" id="KW-1185">Reference proteome</keyword>
<accession>A0A371DGN8</accession>
<proteinExistence type="predicted"/>